<feature type="domain" description="Jacalin-type lectin" evidence="4">
    <location>
        <begin position="23"/>
        <end position="158"/>
    </location>
</feature>
<name>A0AAV1N7E4_SCOSC</name>
<keyword evidence="1 3" id="KW-0732">Signal</keyword>
<dbReference type="InterPro" id="IPR052321">
    <property type="entry name" value="PolyBind_ProtTraffic"/>
</dbReference>
<dbReference type="InterPro" id="IPR001229">
    <property type="entry name" value="Jacalin-like_lectin_dom"/>
</dbReference>
<dbReference type="PANTHER" id="PTHR33589">
    <property type="entry name" value="OS11G0524900 PROTEIN"/>
    <property type="match status" value="1"/>
</dbReference>
<dbReference type="AlphaFoldDB" id="A0AAV1N7E4"/>
<evidence type="ECO:0000256" key="2">
    <source>
        <dbReference type="ARBA" id="ARBA00022734"/>
    </source>
</evidence>
<dbReference type="SMART" id="SM00915">
    <property type="entry name" value="Jacalin"/>
    <property type="match status" value="1"/>
</dbReference>
<dbReference type="SUPFAM" id="SSF51101">
    <property type="entry name" value="Mannose-binding lectins"/>
    <property type="match status" value="1"/>
</dbReference>
<evidence type="ECO:0000256" key="3">
    <source>
        <dbReference type="SAM" id="SignalP"/>
    </source>
</evidence>
<keyword evidence="2" id="KW-0430">Lectin</keyword>
<accession>A0AAV1N7E4</accession>
<dbReference type="Gene3D" id="2.100.10.30">
    <property type="entry name" value="Jacalin-like lectin domain"/>
    <property type="match status" value="1"/>
</dbReference>
<gene>
    <name evidence="5" type="ORF">FSCOSCO3_A032530</name>
</gene>
<evidence type="ECO:0000256" key="1">
    <source>
        <dbReference type="ARBA" id="ARBA00022729"/>
    </source>
</evidence>
<dbReference type="PROSITE" id="PS51752">
    <property type="entry name" value="JACALIN_LECTIN"/>
    <property type="match status" value="1"/>
</dbReference>
<dbReference type="GO" id="GO:0030246">
    <property type="term" value="F:carbohydrate binding"/>
    <property type="evidence" value="ECO:0007669"/>
    <property type="project" value="UniProtKB-KW"/>
</dbReference>
<dbReference type="PANTHER" id="PTHR33589:SF3">
    <property type="entry name" value="ZYMOGEN GRANULE MEMBRANE PROTEIN 16-LIKE"/>
    <property type="match status" value="1"/>
</dbReference>
<keyword evidence="6" id="KW-1185">Reference proteome</keyword>
<evidence type="ECO:0000313" key="5">
    <source>
        <dbReference type="EMBL" id="CAK6954334.1"/>
    </source>
</evidence>
<organism evidence="5 6">
    <name type="scientific">Scomber scombrus</name>
    <name type="common">Atlantic mackerel</name>
    <name type="synonym">Scomber vernalis</name>
    <dbReference type="NCBI Taxonomy" id="13677"/>
    <lineage>
        <taxon>Eukaryota</taxon>
        <taxon>Metazoa</taxon>
        <taxon>Chordata</taxon>
        <taxon>Craniata</taxon>
        <taxon>Vertebrata</taxon>
        <taxon>Euteleostomi</taxon>
        <taxon>Actinopterygii</taxon>
        <taxon>Neopterygii</taxon>
        <taxon>Teleostei</taxon>
        <taxon>Neoteleostei</taxon>
        <taxon>Acanthomorphata</taxon>
        <taxon>Pelagiaria</taxon>
        <taxon>Scombriformes</taxon>
        <taxon>Scombridae</taxon>
        <taxon>Scomber</taxon>
    </lineage>
</organism>
<evidence type="ECO:0000313" key="6">
    <source>
        <dbReference type="Proteomes" id="UP001314229"/>
    </source>
</evidence>
<feature type="signal peptide" evidence="3">
    <location>
        <begin position="1"/>
        <end position="16"/>
    </location>
</feature>
<dbReference type="Proteomes" id="UP001314229">
    <property type="component" value="Unassembled WGS sequence"/>
</dbReference>
<feature type="chain" id="PRO_5043718392" evidence="3">
    <location>
        <begin position="17"/>
        <end position="171"/>
    </location>
</feature>
<dbReference type="EMBL" id="CAWUFR010000016">
    <property type="protein sequence ID" value="CAK6954334.1"/>
    <property type="molecule type" value="Genomic_DNA"/>
</dbReference>
<dbReference type="Pfam" id="PF01419">
    <property type="entry name" value="Jacalin"/>
    <property type="match status" value="1"/>
</dbReference>
<reference evidence="5 6" key="1">
    <citation type="submission" date="2024-01" db="EMBL/GenBank/DDBJ databases">
        <authorList>
            <person name="Alioto T."/>
            <person name="Alioto T."/>
            <person name="Gomez Garrido J."/>
        </authorList>
    </citation>
    <scope>NUCLEOTIDE SEQUENCE [LARGE SCALE GENOMIC DNA]</scope>
</reference>
<evidence type="ECO:0000259" key="4">
    <source>
        <dbReference type="PROSITE" id="PS51752"/>
    </source>
</evidence>
<dbReference type="InterPro" id="IPR036404">
    <property type="entry name" value="Jacalin-like_lectin_dom_sf"/>
</dbReference>
<sequence>MFSLLFFALLCATCLAKPGLVHFSYSRAVGGGSGSSFSSEGQGRITAVRVWEISNAYITGIQLRYDYVWSQKLGRSYGSAKEMVLFDNEVITQVSGKYHSNYIYQVIFVTSRGRSLMVGQPYQRSFNFYPTHPEAELRLLSGRYNGNGITSLGAHWGVVFMDQSNSTDNSP</sequence>
<proteinExistence type="predicted"/>
<comment type="caution">
    <text evidence="5">The sequence shown here is derived from an EMBL/GenBank/DDBJ whole genome shotgun (WGS) entry which is preliminary data.</text>
</comment>
<protein>
    <submittedName>
        <fullName evidence="5">Zymogen granule membrane protein 16-like</fullName>
    </submittedName>
</protein>